<dbReference type="EMBL" id="MNCJ02000327">
    <property type="protein sequence ID" value="KAF5778222.1"/>
    <property type="molecule type" value="Genomic_DNA"/>
</dbReference>
<dbReference type="Proteomes" id="UP000215914">
    <property type="component" value="Unassembled WGS sequence"/>
</dbReference>
<comment type="caution">
    <text evidence="2">The sequence shown here is derived from an EMBL/GenBank/DDBJ whole genome shotgun (WGS) entry which is preliminary data.</text>
</comment>
<evidence type="ECO:0000256" key="1">
    <source>
        <dbReference type="SAM" id="MobiDB-lite"/>
    </source>
</evidence>
<dbReference type="Gramene" id="mRNA:HanXRQr2_Chr12g0545021">
    <property type="protein sequence ID" value="CDS:HanXRQr2_Chr12g0545021.1"/>
    <property type="gene ID" value="HanXRQr2_Chr12g0545021"/>
</dbReference>
<evidence type="ECO:0000313" key="2">
    <source>
        <dbReference type="EMBL" id="KAF5778222.1"/>
    </source>
</evidence>
<name>A0A9K3MWC3_HELAN</name>
<feature type="region of interest" description="Disordered" evidence="1">
    <location>
        <begin position="1"/>
        <end position="26"/>
    </location>
</feature>
<reference evidence="2" key="2">
    <citation type="submission" date="2020-06" db="EMBL/GenBank/DDBJ databases">
        <title>Helianthus annuus Genome sequencing and assembly Release 2.</title>
        <authorList>
            <person name="Gouzy J."/>
            <person name="Langlade N."/>
            <person name="Munos S."/>
        </authorList>
    </citation>
    <scope>NUCLEOTIDE SEQUENCE</scope>
    <source>
        <tissue evidence="2">Leaves</tissue>
    </source>
</reference>
<gene>
    <name evidence="2" type="ORF">HanXRQr2_Chr12g0545021</name>
</gene>
<keyword evidence="3" id="KW-1185">Reference proteome</keyword>
<accession>A0A9K3MWC3</accession>
<feature type="compositionally biased region" description="Low complexity" evidence="1">
    <location>
        <begin position="12"/>
        <end position="24"/>
    </location>
</feature>
<organism evidence="2 3">
    <name type="scientific">Helianthus annuus</name>
    <name type="common">Common sunflower</name>
    <dbReference type="NCBI Taxonomy" id="4232"/>
    <lineage>
        <taxon>Eukaryota</taxon>
        <taxon>Viridiplantae</taxon>
        <taxon>Streptophyta</taxon>
        <taxon>Embryophyta</taxon>
        <taxon>Tracheophyta</taxon>
        <taxon>Spermatophyta</taxon>
        <taxon>Magnoliopsida</taxon>
        <taxon>eudicotyledons</taxon>
        <taxon>Gunneridae</taxon>
        <taxon>Pentapetalae</taxon>
        <taxon>asterids</taxon>
        <taxon>campanulids</taxon>
        <taxon>Asterales</taxon>
        <taxon>Asteraceae</taxon>
        <taxon>Asteroideae</taxon>
        <taxon>Heliantheae alliance</taxon>
        <taxon>Heliantheae</taxon>
        <taxon>Helianthus</taxon>
    </lineage>
</organism>
<protein>
    <submittedName>
        <fullName evidence="2">Uncharacterized protein</fullName>
    </submittedName>
</protein>
<dbReference type="AlphaFoldDB" id="A0A9K3MWC3"/>
<evidence type="ECO:0000313" key="3">
    <source>
        <dbReference type="Proteomes" id="UP000215914"/>
    </source>
</evidence>
<reference evidence="2" key="1">
    <citation type="journal article" date="2017" name="Nature">
        <title>The sunflower genome provides insights into oil metabolism, flowering and Asterid evolution.</title>
        <authorList>
            <person name="Badouin H."/>
            <person name="Gouzy J."/>
            <person name="Grassa C.J."/>
            <person name="Murat F."/>
            <person name="Staton S.E."/>
            <person name="Cottret L."/>
            <person name="Lelandais-Briere C."/>
            <person name="Owens G.L."/>
            <person name="Carrere S."/>
            <person name="Mayjonade B."/>
            <person name="Legrand L."/>
            <person name="Gill N."/>
            <person name="Kane N.C."/>
            <person name="Bowers J.E."/>
            <person name="Hubner S."/>
            <person name="Bellec A."/>
            <person name="Berard A."/>
            <person name="Berges H."/>
            <person name="Blanchet N."/>
            <person name="Boniface M.C."/>
            <person name="Brunel D."/>
            <person name="Catrice O."/>
            <person name="Chaidir N."/>
            <person name="Claudel C."/>
            <person name="Donnadieu C."/>
            <person name="Faraut T."/>
            <person name="Fievet G."/>
            <person name="Helmstetter N."/>
            <person name="King M."/>
            <person name="Knapp S.J."/>
            <person name="Lai Z."/>
            <person name="Le Paslier M.C."/>
            <person name="Lippi Y."/>
            <person name="Lorenzon L."/>
            <person name="Mandel J.R."/>
            <person name="Marage G."/>
            <person name="Marchand G."/>
            <person name="Marquand E."/>
            <person name="Bret-Mestries E."/>
            <person name="Morien E."/>
            <person name="Nambeesan S."/>
            <person name="Nguyen T."/>
            <person name="Pegot-Espagnet P."/>
            <person name="Pouilly N."/>
            <person name="Raftis F."/>
            <person name="Sallet E."/>
            <person name="Schiex T."/>
            <person name="Thomas J."/>
            <person name="Vandecasteele C."/>
            <person name="Vares D."/>
            <person name="Vear F."/>
            <person name="Vautrin S."/>
            <person name="Crespi M."/>
            <person name="Mangin B."/>
            <person name="Burke J.M."/>
            <person name="Salse J."/>
            <person name="Munos S."/>
            <person name="Vincourt P."/>
            <person name="Rieseberg L.H."/>
            <person name="Langlade N.B."/>
        </authorList>
    </citation>
    <scope>NUCLEOTIDE SEQUENCE</scope>
    <source>
        <tissue evidence="2">Leaves</tissue>
    </source>
</reference>
<proteinExistence type="predicted"/>
<sequence length="160" mass="18491">MAGGRKKAKTTGQGSSSGVGSSSGLIPNNWEQLSSIEEGDARLYRQDWVWEKFRDSRSAGVWDEERNKPLSIFQDRKLEVKLWKWKMVNNVTTAVPDRVVCERVVNVEEFRKIGIVQMFERQGWERVLDWCEDNTSRVYSAEVCVWLASLRFMNKDCPPA</sequence>